<evidence type="ECO:0000313" key="1">
    <source>
        <dbReference type="EMBL" id="GFY56296.1"/>
    </source>
</evidence>
<accession>A0A8X7C406</accession>
<name>A0A8X7C406_9ARAC</name>
<organism evidence="1 2">
    <name type="scientific">Trichonephila inaurata madagascariensis</name>
    <dbReference type="NCBI Taxonomy" id="2747483"/>
    <lineage>
        <taxon>Eukaryota</taxon>
        <taxon>Metazoa</taxon>
        <taxon>Ecdysozoa</taxon>
        <taxon>Arthropoda</taxon>
        <taxon>Chelicerata</taxon>
        <taxon>Arachnida</taxon>
        <taxon>Araneae</taxon>
        <taxon>Araneomorphae</taxon>
        <taxon>Entelegynae</taxon>
        <taxon>Araneoidea</taxon>
        <taxon>Nephilidae</taxon>
        <taxon>Trichonephila</taxon>
        <taxon>Trichonephila inaurata</taxon>
    </lineage>
</organism>
<evidence type="ECO:0000313" key="2">
    <source>
        <dbReference type="Proteomes" id="UP000886998"/>
    </source>
</evidence>
<protein>
    <submittedName>
        <fullName evidence="1">Uncharacterized protein</fullName>
    </submittedName>
</protein>
<reference evidence="1" key="1">
    <citation type="submission" date="2020-08" db="EMBL/GenBank/DDBJ databases">
        <title>Multicomponent nature underlies the extraordinary mechanical properties of spider dragline silk.</title>
        <authorList>
            <person name="Kono N."/>
            <person name="Nakamura H."/>
            <person name="Mori M."/>
            <person name="Yoshida Y."/>
            <person name="Ohtoshi R."/>
            <person name="Malay A.D."/>
            <person name="Moran D.A.P."/>
            <person name="Tomita M."/>
            <person name="Numata K."/>
            <person name="Arakawa K."/>
        </authorList>
    </citation>
    <scope>NUCLEOTIDE SEQUENCE</scope>
</reference>
<dbReference type="Proteomes" id="UP000886998">
    <property type="component" value="Unassembled WGS sequence"/>
</dbReference>
<gene>
    <name evidence="1" type="ORF">TNIN_74311</name>
</gene>
<comment type="caution">
    <text evidence="1">The sequence shown here is derived from an EMBL/GenBank/DDBJ whole genome shotgun (WGS) entry which is preliminary data.</text>
</comment>
<proteinExistence type="predicted"/>
<keyword evidence="2" id="KW-1185">Reference proteome</keyword>
<dbReference type="EMBL" id="BMAV01010886">
    <property type="protein sequence ID" value="GFY56296.1"/>
    <property type="molecule type" value="Genomic_DNA"/>
</dbReference>
<dbReference type="AlphaFoldDB" id="A0A8X7C406"/>
<sequence>MMTPRKRDEERALKKDLDRDLDRDWSQRRDLVERRPAEIEYGVRRRLLGRKMRPWTPVALENWKQRLREMGKCPSDKRLK</sequence>